<organism evidence="2 3">
    <name type="scientific">Hymenobacter sediminicola</name>
    <dbReference type="NCBI Taxonomy" id="2761579"/>
    <lineage>
        <taxon>Bacteria</taxon>
        <taxon>Pseudomonadati</taxon>
        <taxon>Bacteroidota</taxon>
        <taxon>Cytophagia</taxon>
        <taxon>Cytophagales</taxon>
        <taxon>Hymenobacteraceae</taxon>
        <taxon>Hymenobacter</taxon>
    </lineage>
</organism>
<feature type="domain" description="Glycoside hydrolase family 19 catalytic" evidence="1">
    <location>
        <begin position="43"/>
        <end position="134"/>
    </location>
</feature>
<keyword evidence="3" id="KW-1185">Reference proteome</keyword>
<sequence length="193" mass="21229">MINRANFFAAIRATLFGGSLSKEEVANMEGILDCALEAALPVQQIAYVLATTFHETAGTMRPLKEYGLGKGHDYGKMLDMGKGKGQRVPYTEPPHLFFGRGYVQLTWLSNYRGAGKKLGIDLVNHPDLALNPATAAQILVRGMKEGWFTGKRLSEYFTTQGADVLRARRIVNGNDKAELIAGYHAKFLFALTC</sequence>
<gene>
    <name evidence="2" type="ORF">H4317_11235</name>
</gene>
<dbReference type="InterPro" id="IPR000726">
    <property type="entry name" value="Glyco_hydro_19_cat"/>
</dbReference>
<name>A0A7G7W321_9BACT</name>
<dbReference type="GO" id="GO:0006032">
    <property type="term" value="P:chitin catabolic process"/>
    <property type="evidence" value="ECO:0007669"/>
    <property type="project" value="InterPro"/>
</dbReference>
<proteinExistence type="predicted"/>
<dbReference type="KEGG" id="hsk:H4317_11235"/>
<dbReference type="EMBL" id="CP060202">
    <property type="protein sequence ID" value="QNH60764.1"/>
    <property type="molecule type" value="Genomic_DNA"/>
</dbReference>
<dbReference type="GO" id="GO:0016998">
    <property type="term" value="P:cell wall macromolecule catabolic process"/>
    <property type="evidence" value="ECO:0007669"/>
    <property type="project" value="InterPro"/>
</dbReference>
<dbReference type="Gene3D" id="1.10.530.10">
    <property type="match status" value="1"/>
</dbReference>
<protein>
    <recommendedName>
        <fullName evidence="1">Glycoside hydrolase family 19 catalytic domain-containing protein</fullName>
    </recommendedName>
</protein>
<dbReference type="AlphaFoldDB" id="A0A7G7W321"/>
<accession>A0A7G7W321</accession>
<dbReference type="InterPro" id="IPR023346">
    <property type="entry name" value="Lysozyme-like_dom_sf"/>
</dbReference>
<reference evidence="2 3" key="1">
    <citation type="submission" date="2020-08" db="EMBL/GenBank/DDBJ databases">
        <title>Hymenobacter sp. S2-20-2 genome sequencing.</title>
        <authorList>
            <person name="Jin L."/>
        </authorList>
    </citation>
    <scope>NUCLEOTIDE SEQUENCE [LARGE SCALE GENOMIC DNA]</scope>
    <source>
        <strain evidence="2 3">S2-20-2</strain>
    </source>
</reference>
<evidence type="ECO:0000259" key="1">
    <source>
        <dbReference type="Pfam" id="PF00182"/>
    </source>
</evidence>
<dbReference type="Pfam" id="PF00182">
    <property type="entry name" value="Glyco_hydro_19"/>
    <property type="match status" value="1"/>
</dbReference>
<evidence type="ECO:0000313" key="2">
    <source>
        <dbReference type="EMBL" id="QNH60764.1"/>
    </source>
</evidence>
<dbReference type="RefSeq" id="WP_185886695.1">
    <property type="nucleotide sequence ID" value="NZ_CP060202.1"/>
</dbReference>
<dbReference type="Proteomes" id="UP000515489">
    <property type="component" value="Chromosome"/>
</dbReference>
<dbReference type="SUPFAM" id="SSF53955">
    <property type="entry name" value="Lysozyme-like"/>
    <property type="match status" value="1"/>
</dbReference>
<dbReference type="GO" id="GO:0004568">
    <property type="term" value="F:chitinase activity"/>
    <property type="evidence" value="ECO:0007669"/>
    <property type="project" value="InterPro"/>
</dbReference>
<evidence type="ECO:0000313" key="3">
    <source>
        <dbReference type="Proteomes" id="UP000515489"/>
    </source>
</evidence>